<organism evidence="2 3">
    <name type="scientific">Polysphondylium violaceum</name>
    <dbReference type="NCBI Taxonomy" id="133409"/>
    <lineage>
        <taxon>Eukaryota</taxon>
        <taxon>Amoebozoa</taxon>
        <taxon>Evosea</taxon>
        <taxon>Eumycetozoa</taxon>
        <taxon>Dictyostelia</taxon>
        <taxon>Dictyosteliales</taxon>
        <taxon>Dictyosteliaceae</taxon>
        <taxon>Polysphondylium</taxon>
    </lineage>
</organism>
<evidence type="ECO:0008006" key="4">
    <source>
        <dbReference type="Google" id="ProtNLM"/>
    </source>
</evidence>
<sequence length="411" mass="48431">MSSTTEQKQQHDEHRGIDSHQTTTTASTKKQTKFIPNIVQHKRKGDFTSPEKILSPTQSLINNNNKSNGNSNDKSNKLPLIPPPSHINSSSSYDDKQPPIPPPTTTTSTDKPVILKIKRKIDDDPLPSIVIERPKKKAFLDTFKDFNIKEQQDKEEKEEKERQEKEKQEEQVPLVDKKRFTLISTFEERNVNTNHLQTKIQQRLEEFKNKSGVSSPKLLEAKKEKINKTRKESRYKQISINRNAFSAEEKEFFSVHEVIELERTTEKPTKKKLSKEEEALICNYKSLLVEHFNVEKKREEAQQPKYVYDYYVFYPTIHHSHPMDMEEDEEEIVTLPPEDDFMDNLDAISEGGSSDDSENWYREYPSGEESYSEEDDEYDKYHRDSHDDFYEDYEDDYDSQPYYRDDDDYDD</sequence>
<evidence type="ECO:0000256" key="1">
    <source>
        <dbReference type="SAM" id="MobiDB-lite"/>
    </source>
</evidence>
<feature type="region of interest" description="Disordered" evidence="1">
    <location>
        <begin position="144"/>
        <end position="172"/>
    </location>
</feature>
<dbReference type="OrthoDB" id="20848at2759"/>
<feature type="compositionally biased region" description="Acidic residues" evidence="1">
    <location>
        <begin position="389"/>
        <end position="398"/>
    </location>
</feature>
<feature type="region of interest" description="Disordered" evidence="1">
    <location>
        <begin position="1"/>
        <end position="113"/>
    </location>
</feature>
<accession>A0A8J4UXU2</accession>
<dbReference type="InterPro" id="IPR040218">
    <property type="entry name" value="SLC7A6OS"/>
</dbReference>
<dbReference type="Proteomes" id="UP000695562">
    <property type="component" value="Unassembled WGS sequence"/>
</dbReference>
<feature type="region of interest" description="Disordered" evidence="1">
    <location>
        <begin position="339"/>
        <end position="411"/>
    </location>
</feature>
<evidence type="ECO:0000313" key="2">
    <source>
        <dbReference type="EMBL" id="KAF2070918.1"/>
    </source>
</evidence>
<gene>
    <name evidence="2" type="ORF">CYY_007762</name>
</gene>
<dbReference type="PANTHER" id="PTHR31196:SF2">
    <property type="entry name" value="RNA POLYMERASE II NUCLEAR LOCALIZATION PROTEIN SLC7A6OS-RELATED"/>
    <property type="match status" value="1"/>
</dbReference>
<dbReference type="AlphaFoldDB" id="A0A8J4UXU2"/>
<proteinExistence type="predicted"/>
<feature type="compositionally biased region" description="Basic and acidic residues" evidence="1">
    <location>
        <begin position="8"/>
        <end position="18"/>
    </location>
</feature>
<reference evidence="2" key="1">
    <citation type="submission" date="2020-01" db="EMBL/GenBank/DDBJ databases">
        <title>Development of genomics and gene disruption for Polysphondylium violaceum indicates a role for the polyketide synthase stlB in stalk morphogenesis.</title>
        <authorList>
            <person name="Narita B."/>
            <person name="Kawabe Y."/>
            <person name="Kin K."/>
            <person name="Saito T."/>
            <person name="Gibbs R."/>
            <person name="Kuspa A."/>
            <person name="Muzny D."/>
            <person name="Queller D."/>
            <person name="Richards S."/>
            <person name="Strassman J."/>
            <person name="Sucgang R."/>
            <person name="Worley K."/>
            <person name="Schaap P."/>
        </authorList>
    </citation>
    <scope>NUCLEOTIDE SEQUENCE</scope>
    <source>
        <strain evidence="2">QSvi11</strain>
    </source>
</reference>
<evidence type="ECO:0000313" key="3">
    <source>
        <dbReference type="Proteomes" id="UP000695562"/>
    </source>
</evidence>
<feature type="compositionally biased region" description="Low complexity" evidence="1">
    <location>
        <begin position="62"/>
        <end position="79"/>
    </location>
</feature>
<comment type="caution">
    <text evidence="2">The sequence shown here is derived from an EMBL/GenBank/DDBJ whole genome shotgun (WGS) entry which is preliminary data.</text>
</comment>
<dbReference type="PANTHER" id="PTHR31196">
    <property type="entry name" value="RNA POLYMERASE II NUCLEAR LOCALIZATION PROTEIN SLC7A6OS-RELATED"/>
    <property type="match status" value="1"/>
</dbReference>
<protein>
    <recommendedName>
        <fullName evidence="4">RNA polymerase II nuclear localization protein SLC7A6OS</fullName>
    </recommendedName>
</protein>
<keyword evidence="3" id="KW-1185">Reference proteome</keyword>
<feature type="compositionally biased region" description="Basic and acidic residues" evidence="1">
    <location>
        <begin position="379"/>
        <end position="388"/>
    </location>
</feature>
<name>A0A8J4UXU2_9MYCE</name>
<dbReference type="EMBL" id="AJWJ01000432">
    <property type="protein sequence ID" value="KAF2070918.1"/>
    <property type="molecule type" value="Genomic_DNA"/>
</dbReference>